<feature type="transmembrane region" description="Helical" evidence="5">
    <location>
        <begin position="307"/>
        <end position="327"/>
    </location>
</feature>
<evidence type="ECO:0000256" key="5">
    <source>
        <dbReference type="RuleBase" id="RU004379"/>
    </source>
</evidence>
<dbReference type="PANTHER" id="PTHR23291:SF127">
    <property type="entry name" value="PROTEIN LIFEGUARD 1-LIKE"/>
    <property type="match status" value="1"/>
</dbReference>
<evidence type="ECO:0000313" key="7">
    <source>
        <dbReference type="EMBL" id="CAL5140569.1"/>
    </source>
</evidence>
<feature type="transmembrane region" description="Helical" evidence="5">
    <location>
        <begin position="183"/>
        <end position="204"/>
    </location>
</feature>
<evidence type="ECO:0000256" key="4">
    <source>
        <dbReference type="ARBA" id="ARBA00023136"/>
    </source>
</evidence>
<dbReference type="AlphaFoldDB" id="A0AAV2TVP2"/>
<name>A0AAV2TVP2_CALDB</name>
<feature type="transmembrane region" description="Helical" evidence="5">
    <location>
        <begin position="120"/>
        <end position="141"/>
    </location>
</feature>
<feature type="compositionally biased region" description="Low complexity" evidence="6">
    <location>
        <begin position="73"/>
        <end position="90"/>
    </location>
</feature>
<dbReference type="CDD" id="cd10428">
    <property type="entry name" value="LFG_like"/>
    <property type="match status" value="1"/>
</dbReference>
<gene>
    <name evidence="7" type="ORF">CDAUBV1_LOCUS15877</name>
</gene>
<dbReference type="Proteomes" id="UP001497525">
    <property type="component" value="Unassembled WGS sequence"/>
</dbReference>
<feature type="region of interest" description="Disordered" evidence="6">
    <location>
        <begin position="1"/>
        <end position="104"/>
    </location>
</feature>
<feature type="compositionally biased region" description="Pro residues" evidence="6">
    <location>
        <begin position="13"/>
        <end position="27"/>
    </location>
</feature>
<comment type="subcellular location">
    <subcellularLocation>
        <location evidence="1">Membrane</location>
        <topology evidence="1">Multi-pass membrane protein</topology>
    </subcellularLocation>
</comment>
<reference evidence="7" key="1">
    <citation type="submission" date="2024-06" db="EMBL/GenBank/DDBJ databases">
        <authorList>
            <person name="Liu X."/>
            <person name="Lenzi L."/>
            <person name="Haldenby T S."/>
            <person name="Uol C."/>
        </authorList>
    </citation>
    <scope>NUCLEOTIDE SEQUENCE</scope>
</reference>
<feature type="transmembrane region" description="Helical" evidence="5">
    <location>
        <begin position="210"/>
        <end position="228"/>
    </location>
</feature>
<comment type="caution">
    <text evidence="7">The sequence shown here is derived from an EMBL/GenBank/DDBJ whole genome shotgun (WGS) entry which is preliminary data.</text>
</comment>
<dbReference type="EMBL" id="CAXLJL010000745">
    <property type="protein sequence ID" value="CAL5140569.1"/>
    <property type="molecule type" value="Genomic_DNA"/>
</dbReference>
<sequence>MSYQPTPGSAYPGGPPPGPGYPGPPPTGHSEVSQPMLRDSHEKAPYGSPGYPPQPYGPPGYPAQPYGPPGYPQQPYGPGQPSYPSSPQPGGYNGPGSDSGDFTRSNFGDKSVRHAFIRKVYLILTTQLLVTLGFVCVFLLIPSVRTWVIRNSWFYYISYAVFFCTYMALVCCDSVRRRYPGNFIALSIFTLAFSYMTATISAFYKVDTVLIALGITTAVCLATSIFAIQTRIDITKCTILIFVLSLVLMLTGLACMIVYFVSGPNRIMYTVYAGIGALVFTVYLAFDTQMLIGGRKHEISPEEYIYAALQLYLDIVYLFLMILSLVGNKD</sequence>
<dbReference type="GO" id="GO:2001234">
    <property type="term" value="P:negative regulation of apoptotic signaling pathway"/>
    <property type="evidence" value="ECO:0007669"/>
    <property type="project" value="TreeGrafter"/>
</dbReference>
<evidence type="ECO:0000256" key="3">
    <source>
        <dbReference type="ARBA" id="ARBA00022989"/>
    </source>
</evidence>
<dbReference type="Pfam" id="PF01027">
    <property type="entry name" value="Bax1-I"/>
    <property type="match status" value="1"/>
</dbReference>
<keyword evidence="2 5" id="KW-0812">Transmembrane</keyword>
<dbReference type="InterPro" id="IPR006214">
    <property type="entry name" value="Bax_inhibitor_1-related"/>
</dbReference>
<keyword evidence="4 5" id="KW-0472">Membrane</keyword>
<feature type="transmembrane region" description="Helical" evidence="5">
    <location>
        <begin position="240"/>
        <end position="261"/>
    </location>
</feature>
<evidence type="ECO:0000313" key="8">
    <source>
        <dbReference type="Proteomes" id="UP001497525"/>
    </source>
</evidence>
<comment type="similarity">
    <text evidence="5">Belongs to the BI1 family.</text>
</comment>
<feature type="compositionally biased region" description="Pro residues" evidence="6">
    <location>
        <begin position="50"/>
        <end position="72"/>
    </location>
</feature>
<dbReference type="GO" id="GO:0005794">
    <property type="term" value="C:Golgi apparatus"/>
    <property type="evidence" value="ECO:0007669"/>
    <property type="project" value="TreeGrafter"/>
</dbReference>
<protein>
    <submittedName>
        <fullName evidence="7">Uncharacterized protein</fullName>
    </submittedName>
</protein>
<feature type="transmembrane region" description="Helical" evidence="5">
    <location>
        <begin position="153"/>
        <end position="171"/>
    </location>
</feature>
<feature type="transmembrane region" description="Helical" evidence="5">
    <location>
        <begin position="267"/>
        <end position="286"/>
    </location>
</feature>
<feature type="compositionally biased region" description="Low complexity" evidence="6">
    <location>
        <begin position="1"/>
        <end position="12"/>
    </location>
</feature>
<dbReference type="PANTHER" id="PTHR23291">
    <property type="entry name" value="BAX INHIBITOR-RELATED"/>
    <property type="match status" value="1"/>
</dbReference>
<organism evidence="7 8">
    <name type="scientific">Calicophoron daubneyi</name>
    <name type="common">Rumen fluke</name>
    <name type="synonym">Paramphistomum daubneyi</name>
    <dbReference type="NCBI Taxonomy" id="300641"/>
    <lineage>
        <taxon>Eukaryota</taxon>
        <taxon>Metazoa</taxon>
        <taxon>Spiralia</taxon>
        <taxon>Lophotrochozoa</taxon>
        <taxon>Platyhelminthes</taxon>
        <taxon>Trematoda</taxon>
        <taxon>Digenea</taxon>
        <taxon>Plagiorchiida</taxon>
        <taxon>Pronocephalata</taxon>
        <taxon>Paramphistomoidea</taxon>
        <taxon>Paramphistomidae</taxon>
        <taxon>Calicophoron</taxon>
    </lineage>
</organism>
<keyword evidence="3 5" id="KW-1133">Transmembrane helix</keyword>
<evidence type="ECO:0000256" key="6">
    <source>
        <dbReference type="SAM" id="MobiDB-lite"/>
    </source>
</evidence>
<evidence type="ECO:0000256" key="1">
    <source>
        <dbReference type="ARBA" id="ARBA00004141"/>
    </source>
</evidence>
<dbReference type="GO" id="GO:0005783">
    <property type="term" value="C:endoplasmic reticulum"/>
    <property type="evidence" value="ECO:0007669"/>
    <property type="project" value="TreeGrafter"/>
</dbReference>
<accession>A0AAV2TVP2</accession>
<proteinExistence type="inferred from homology"/>
<evidence type="ECO:0000256" key="2">
    <source>
        <dbReference type="ARBA" id="ARBA00022692"/>
    </source>
</evidence>
<dbReference type="GO" id="GO:0016020">
    <property type="term" value="C:membrane"/>
    <property type="evidence" value="ECO:0007669"/>
    <property type="project" value="UniProtKB-SubCell"/>
</dbReference>